<comment type="caution">
    <text evidence="5">The sequence shown here is derived from an EMBL/GenBank/DDBJ whole genome shotgun (WGS) entry which is preliminary data.</text>
</comment>
<evidence type="ECO:0000256" key="1">
    <source>
        <dbReference type="SAM" id="Phobius"/>
    </source>
</evidence>
<dbReference type="Gene3D" id="2.60.40.10">
    <property type="entry name" value="Immunoglobulins"/>
    <property type="match status" value="1"/>
</dbReference>
<sequence length="963" mass="110971">MKRIILFIFCCTVLLVKAQTPITYSFRTETGLSDNEVYDLEQDGRGFIWVAANNGLLRYNGTEFEKKEIPNQKGIAVFCLTKDSDNNLWFTNVYGQFFKINKQNIELKYDVSKILNGNLPEFRVLDNNQLLLFSNKGLLKVSDTETTVLIDTPILKGFETKQHYLVIDQQQHLLYINKNTLQKEKEISLPYADINNPKFLTYHNTTYIFFKNHQESVLIKLENKEISPIKTPKDFSFSRLINIFKVNDNIWISDNNHVQVCKLTNSELTVEKTIFESEKISDVLIDIHQNTWLATLQNGISVSPNNSISQLPYNPIETGYIVGSEKISDTQIVYYTDKANLVFTNLKTGVSKVVTIPTKSTISTMTVDPNNKCLYIGINDNESFKYNLKTQQFTKINTLNVSKAIEIIDNDILYLTFDKSILYKNFGKPTQTKHLIENVRAYTAHYSRRNNCIILSSASGIKKFNKEATTYQELTYNGEKLFSTSMAETDDGTLFIASKTKGLFYLSNNQLTPYPLELNNTNIQFIKSYKNKLWIVTDKSIDVITPKTKEHCKYGLRFGVVYPVKALEITENQLFYTTNKEVFKTNKKDFLGVKDNKPTMFFTSVSFMDKDTTLQKNYTLPYSTNNLKFSFSTNHFNSTDFIQYKYRLKGLEDNWQTTAPGQNSIKYQAVPSGTYSFQIKPFFIDTLKEGATENIGIAINKPIWLQWWFSIACLLLIGFIAFGILKYRNNQRIRKKNEEISNLITEKRMAALQLENLRSQMNPHFLFNALNSIQEYIVNNEKKLASAYLVKFSRLMRLYLEHSKVNEISLEEELKTIDLYLTLEQNRFDGSFTYHIKVDAAIQPTHLLVPSLLLQPYIENAIKHGLSHKKGKKELTLTVITKDNYLEVCIDDNGIGRKAAQAINRRSRPNHKSFATQASDKRIEILNAQQQQQTRVTYTDKEEDGTPTGTKVCITIPTKTLRR</sequence>
<keyword evidence="5" id="KW-0418">Kinase</keyword>
<dbReference type="InterPro" id="IPR015943">
    <property type="entry name" value="WD40/YVTN_repeat-like_dom_sf"/>
</dbReference>
<reference evidence="5" key="1">
    <citation type="submission" date="2022-07" db="EMBL/GenBank/DDBJ databases">
        <title>Taxonomy of Novel Oxalotrophic and Methylotrophic Bacteria.</title>
        <authorList>
            <person name="Sahin N."/>
            <person name="Tani A."/>
        </authorList>
    </citation>
    <scope>NUCLEOTIDE SEQUENCE</scope>
    <source>
        <strain evidence="5">Y10</strain>
    </source>
</reference>
<dbReference type="EMBL" id="BRVO01000001">
    <property type="protein sequence ID" value="GLB47781.1"/>
    <property type="molecule type" value="Genomic_DNA"/>
</dbReference>
<feature type="domain" description="Signal transduction histidine kinase internal region" evidence="3">
    <location>
        <begin position="753"/>
        <end position="830"/>
    </location>
</feature>
<feature type="domain" description="Two component regulator three Y" evidence="4">
    <location>
        <begin position="639"/>
        <end position="680"/>
    </location>
</feature>
<feature type="transmembrane region" description="Helical" evidence="1">
    <location>
        <begin position="704"/>
        <end position="725"/>
    </location>
</feature>
<evidence type="ECO:0000259" key="4">
    <source>
        <dbReference type="Pfam" id="PF07495"/>
    </source>
</evidence>
<dbReference type="InterPro" id="IPR011123">
    <property type="entry name" value="Y_Y_Y"/>
</dbReference>
<dbReference type="Gene3D" id="3.30.565.10">
    <property type="entry name" value="Histidine kinase-like ATPase, C-terminal domain"/>
    <property type="match status" value="1"/>
</dbReference>
<dbReference type="Proteomes" id="UP001143543">
    <property type="component" value="Unassembled WGS sequence"/>
</dbReference>
<gene>
    <name evidence="5" type="ORF">Y10_01490</name>
</gene>
<feature type="signal peptide" evidence="2">
    <location>
        <begin position="1"/>
        <end position="18"/>
    </location>
</feature>
<dbReference type="InterPro" id="IPR013783">
    <property type="entry name" value="Ig-like_fold"/>
</dbReference>
<organism evidence="5 6">
    <name type="scientific">Neptunitalea lumnitzerae</name>
    <dbReference type="NCBI Taxonomy" id="2965509"/>
    <lineage>
        <taxon>Bacteria</taxon>
        <taxon>Pseudomonadati</taxon>
        <taxon>Bacteroidota</taxon>
        <taxon>Flavobacteriia</taxon>
        <taxon>Flavobacteriales</taxon>
        <taxon>Flavobacteriaceae</taxon>
        <taxon>Neptunitalea</taxon>
    </lineage>
</organism>
<dbReference type="RefSeq" id="WP_281763447.1">
    <property type="nucleotide sequence ID" value="NZ_BRVO01000001.1"/>
</dbReference>
<keyword evidence="1" id="KW-1133">Transmembrane helix</keyword>
<dbReference type="PANTHER" id="PTHR34220">
    <property type="entry name" value="SENSOR HISTIDINE KINASE YPDA"/>
    <property type="match status" value="1"/>
</dbReference>
<keyword evidence="5" id="KW-0808">Transferase</keyword>
<dbReference type="SUPFAM" id="SSF82171">
    <property type="entry name" value="DPP6 N-terminal domain-like"/>
    <property type="match status" value="1"/>
</dbReference>
<protein>
    <submittedName>
        <fullName evidence="5">Histidine kinase</fullName>
    </submittedName>
</protein>
<dbReference type="PANTHER" id="PTHR34220:SF7">
    <property type="entry name" value="SENSOR HISTIDINE KINASE YPDA"/>
    <property type="match status" value="1"/>
</dbReference>
<feature type="chain" id="PRO_5047322044" evidence="2">
    <location>
        <begin position="19"/>
        <end position="963"/>
    </location>
</feature>
<evidence type="ECO:0000259" key="3">
    <source>
        <dbReference type="Pfam" id="PF06580"/>
    </source>
</evidence>
<evidence type="ECO:0000313" key="5">
    <source>
        <dbReference type="EMBL" id="GLB47781.1"/>
    </source>
</evidence>
<dbReference type="InterPro" id="IPR010559">
    <property type="entry name" value="Sig_transdc_His_kin_internal"/>
</dbReference>
<dbReference type="InterPro" id="IPR050640">
    <property type="entry name" value="Bact_2-comp_sensor_kinase"/>
</dbReference>
<accession>A0ABQ5MEK8</accession>
<dbReference type="GO" id="GO:0016301">
    <property type="term" value="F:kinase activity"/>
    <property type="evidence" value="ECO:0007669"/>
    <property type="project" value="UniProtKB-KW"/>
</dbReference>
<dbReference type="Pfam" id="PF06580">
    <property type="entry name" value="His_kinase"/>
    <property type="match status" value="1"/>
</dbReference>
<dbReference type="InterPro" id="IPR036890">
    <property type="entry name" value="HATPase_C_sf"/>
</dbReference>
<dbReference type="InterPro" id="IPR011110">
    <property type="entry name" value="Reg_prop"/>
</dbReference>
<dbReference type="SUPFAM" id="SSF55874">
    <property type="entry name" value="ATPase domain of HSP90 chaperone/DNA topoisomerase II/histidine kinase"/>
    <property type="match status" value="1"/>
</dbReference>
<keyword evidence="2" id="KW-0732">Signal</keyword>
<keyword evidence="6" id="KW-1185">Reference proteome</keyword>
<dbReference type="Pfam" id="PF07495">
    <property type="entry name" value="Y_Y_Y"/>
    <property type="match status" value="1"/>
</dbReference>
<dbReference type="SUPFAM" id="SSF69322">
    <property type="entry name" value="Tricorn protease domain 2"/>
    <property type="match status" value="1"/>
</dbReference>
<proteinExistence type="predicted"/>
<evidence type="ECO:0000256" key="2">
    <source>
        <dbReference type="SAM" id="SignalP"/>
    </source>
</evidence>
<dbReference type="Pfam" id="PF07494">
    <property type="entry name" value="Reg_prop"/>
    <property type="match status" value="1"/>
</dbReference>
<name>A0ABQ5MEK8_9FLAO</name>
<keyword evidence="1" id="KW-0812">Transmembrane</keyword>
<evidence type="ECO:0000313" key="6">
    <source>
        <dbReference type="Proteomes" id="UP001143543"/>
    </source>
</evidence>
<keyword evidence="1" id="KW-0472">Membrane</keyword>
<dbReference type="Gene3D" id="2.130.10.10">
    <property type="entry name" value="YVTN repeat-like/Quinoprotein amine dehydrogenase"/>
    <property type="match status" value="2"/>
</dbReference>